<dbReference type="EMBL" id="JADBJN010000003">
    <property type="protein sequence ID" value="KAG5670818.1"/>
    <property type="molecule type" value="Genomic_DNA"/>
</dbReference>
<dbReference type="InterPro" id="IPR036314">
    <property type="entry name" value="SOD_C_sf"/>
</dbReference>
<reference evidence="1" key="1">
    <citation type="submission" date="2021-03" db="EMBL/GenBank/DDBJ databases">
        <title>Chromosome level genome of the anhydrobiotic midge Polypedilum vanderplanki.</title>
        <authorList>
            <person name="Yoshida Y."/>
            <person name="Kikawada T."/>
            <person name="Gusev O."/>
        </authorList>
    </citation>
    <scope>NUCLEOTIDE SEQUENCE</scope>
    <source>
        <strain evidence="1">NIAS01</strain>
        <tissue evidence="1">Whole body or cell culture</tissue>
    </source>
</reference>
<sequence>MKRNICRMQQNIKVETPVAIIKKTSGQKGTLACTIPWGEYQRFKNNLMLSLYVYIGYGWGWIRANIMEGLEVYNSFGTHSAHVETSHSHAYVDTAATIEDITAEDYDYAVDCGDFIF</sequence>
<dbReference type="AlphaFoldDB" id="A0A9J6BM27"/>
<dbReference type="SUPFAM" id="SSF54719">
    <property type="entry name" value="Fe,Mn superoxide dismutase (SOD), C-terminal domain"/>
    <property type="match status" value="1"/>
</dbReference>
<gene>
    <name evidence="1" type="ORF">PVAND_001056</name>
</gene>
<protein>
    <submittedName>
        <fullName evidence="1">Uncharacterized protein</fullName>
    </submittedName>
</protein>
<evidence type="ECO:0000313" key="1">
    <source>
        <dbReference type="EMBL" id="KAG5670818.1"/>
    </source>
</evidence>
<dbReference type="Proteomes" id="UP001107558">
    <property type="component" value="Chromosome 3"/>
</dbReference>
<accession>A0A9J6BM27</accession>
<name>A0A9J6BM27_POLVA</name>
<organism evidence="1 2">
    <name type="scientific">Polypedilum vanderplanki</name>
    <name type="common">Sleeping chironomid midge</name>
    <dbReference type="NCBI Taxonomy" id="319348"/>
    <lineage>
        <taxon>Eukaryota</taxon>
        <taxon>Metazoa</taxon>
        <taxon>Ecdysozoa</taxon>
        <taxon>Arthropoda</taxon>
        <taxon>Hexapoda</taxon>
        <taxon>Insecta</taxon>
        <taxon>Pterygota</taxon>
        <taxon>Neoptera</taxon>
        <taxon>Endopterygota</taxon>
        <taxon>Diptera</taxon>
        <taxon>Nematocera</taxon>
        <taxon>Chironomoidea</taxon>
        <taxon>Chironomidae</taxon>
        <taxon>Chironominae</taxon>
        <taxon>Polypedilum</taxon>
        <taxon>Polypedilum</taxon>
    </lineage>
</organism>
<proteinExistence type="predicted"/>
<keyword evidence="2" id="KW-1185">Reference proteome</keyword>
<evidence type="ECO:0000313" key="2">
    <source>
        <dbReference type="Proteomes" id="UP001107558"/>
    </source>
</evidence>
<comment type="caution">
    <text evidence="1">The sequence shown here is derived from an EMBL/GenBank/DDBJ whole genome shotgun (WGS) entry which is preliminary data.</text>
</comment>
<dbReference type="OrthoDB" id="5914923at2759"/>